<keyword evidence="6 11" id="KW-0547">Nucleotide-binding</keyword>
<dbReference type="Pfam" id="PF00069">
    <property type="entry name" value="Pkinase"/>
    <property type="match status" value="1"/>
</dbReference>
<feature type="region of interest" description="Disordered" evidence="12">
    <location>
        <begin position="218"/>
        <end position="413"/>
    </location>
</feature>
<dbReference type="PROSITE" id="PS50108">
    <property type="entry name" value="CRIB"/>
    <property type="match status" value="1"/>
</dbReference>
<dbReference type="InterPro" id="IPR017441">
    <property type="entry name" value="Protein_kinase_ATP_BS"/>
</dbReference>
<dbReference type="Proteomes" id="UP000218231">
    <property type="component" value="Unassembled WGS sequence"/>
</dbReference>
<feature type="region of interest" description="Disordered" evidence="12">
    <location>
        <begin position="178"/>
        <end position="205"/>
    </location>
</feature>
<feature type="domain" description="Protein kinase" evidence="13">
    <location>
        <begin position="450"/>
        <end position="701"/>
    </location>
</feature>
<dbReference type="STRING" id="2018661.A0A2A2JRL7"/>
<feature type="binding site" evidence="11">
    <location>
        <position position="484"/>
    </location>
    <ligand>
        <name>ATP</name>
        <dbReference type="ChEBI" id="CHEBI:30616"/>
    </ligand>
</feature>
<evidence type="ECO:0000259" key="13">
    <source>
        <dbReference type="PROSITE" id="PS50011"/>
    </source>
</evidence>
<keyword evidence="7 11" id="KW-0067">ATP-binding</keyword>
<dbReference type="GO" id="GO:0046872">
    <property type="term" value="F:metal ion binding"/>
    <property type="evidence" value="ECO:0007669"/>
    <property type="project" value="UniProtKB-KW"/>
</dbReference>
<evidence type="ECO:0000256" key="6">
    <source>
        <dbReference type="ARBA" id="ARBA00022741"/>
    </source>
</evidence>
<evidence type="ECO:0000256" key="8">
    <source>
        <dbReference type="ARBA" id="ARBA00022842"/>
    </source>
</evidence>
<dbReference type="FunFam" id="1.10.510.10:FF:000768">
    <property type="entry name" value="Non-specific serine/threonine protein kinase"/>
    <property type="match status" value="1"/>
</dbReference>
<evidence type="ECO:0000256" key="7">
    <source>
        <dbReference type="ARBA" id="ARBA00022840"/>
    </source>
</evidence>
<dbReference type="AlphaFoldDB" id="A0A2A2JRL7"/>
<feature type="region of interest" description="Disordered" evidence="12">
    <location>
        <begin position="1"/>
        <end position="49"/>
    </location>
</feature>
<dbReference type="EC" id="2.7.11.1" evidence="3"/>
<proteinExistence type="inferred from homology"/>
<evidence type="ECO:0000256" key="3">
    <source>
        <dbReference type="ARBA" id="ARBA00012513"/>
    </source>
</evidence>
<organism evidence="15 16">
    <name type="scientific">Diploscapter pachys</name>
    <dbReference type="NCBI Taxonomy" id="2018661"/>
    <lineage>
        <taxon>Eukaryota</taxon>
        <taxon>Metazoa</taxon>
        <taxon>Ecdysozoa</taxon>
        <taxon>Nematoda</taxon>
        <taxon>Chromadorea</taxon>
        <taxon>Rhabditida</taxon>
        <taxon>Rhabditina</taxon>
        <taxon>Rhabditomorpha</taxon>
        <taxon>Rhabditoidea</taxon>
        <taxon>Rhabditidae</taxon>
        <taxon>Diploscapter</taxon>
    </lineage>
</organism>
<dbReference type="Gene3D" id="1.10.510.10">
    <property type="entry name" value="Transferase(Phosphotransferase) domain 1"/>
    <property type="match status" value="1"/>
</dbReference>
<feature type="compositionally biased region" description="Polar residues" evidence="12">
    <location>
        <begin position="359"/>
        <end position="388"/>
    </location>
</feature>
<dbReference type="EMBL" id="LIAE01010266">
    <property type="protein sequence ID" value="PAV64297.1"/>
    <property type="molecule type" value="Genomic_DNA"/>
</dbReference>
<keyword evidence="16" id="KW-1185">Reference proteome</keyword>
<dbReference type="SUPFAM" id="SSF56112">
    <property type="entry name" value="Protein kinase-like (PK-like)"/>
    <property type="match status" value="1"/>
</dbReference>
<dbReference type="PROSITE" id="PS50011">
    <property type="entry name" value="PROTEIN_KINASE_DOM"/>
    <property type="match status" value="1"/>
</dbReference>
<evidence type="ECO:0000313" key="15">
    <source>
        <dbReference type="EMBL" id="PAV64297.1"/>
    </source>
</evidence>
<dbReference type="InterPro" id="IPR000095">
    <property type="entry name" value="CRIB_dom"/>
</dbReference>
<dbReference type="PROSITE" id="PS00107">
    <property type="entry name" value="PROTEIN_KINASE_ATP"/>
    <property type="match status" value="1"/>
</dbReference>
<evidence type="ECO:0000256" key="10">
    <source>
        <dbReference type="ARBA" id="ARBA00048679"/>
    </source>
</evidence>
<keyword evidence="8" id="KW-0460">Magnesium</keyword>
<feature type="compositionally biased region" description="Basic and acidic residues" evidence="12">
    <location>
        <begin position="279"/>
        <end position="291"/>
    </location>
</feature>
<evidence type="ECO:0000313" key="16">
    <source>
        <dbReference type="Proteomes" id="UP000218231"/>
    </source>
</evidence>
<comment type="catalytic activity">
    <reaction evidence="9">
        <text>L-threonyl-[protein] + ATP = O-phospho-L-threonyl-[protein] + ADP + H(+)</text>
        <dbReference type="Rhea" id="RHEA:46608"/>
        <dbReference type="Rhea" id="RHEA-COMP:11060"/>
        <dbReference type="Rhea" id="RHEA-COMP:11605"/>
        <dbReference type="ChEBI" id="CHEBI:15378"/>
        <dbReference type="ChEBI" id="CHEBI:30013"/>
        <dbReference type="ChEBI" id="CHEBI:30616"/>
        <dbReference type="ChEBI" id="CHEBI:61977"/>
        <dbReference type="ChEBI" id="CHEBI:456216"/>
        <dbReference type="EC" id="2.7.11.1"/>
    </reaction>
</comment>
<keyword evidence="4" id="KW-0808">Transferase</keyword>
<reference evidence="15 16" key="1">
    <citation type="journal article" date="2017" name="Curr. Biol.">
        <title>Genome architecture and evolution of a unichromosomal asexual nematode.</title>
        <authorList>
            <person name="Fradin H."/>
            <person name="Zegar C."/>
            <person name="Gutwein M."/>
            <person name="Lucas J."/>
            <person name="Kovtun M."/>
            <person name="Corcoran D."/>
            <person name="Baugh L.R."/>
            <person name="Kiontke K."/>
            <person name="Gunsalus K."/>
            <person name="Fitch D.H."/>
            <person name="Piano F."/>
        </authorList>
    </citation>
    <scope>NUCLEOTIDE SEQUENCE [LARGE SCALE GENOMIC DNA]</scope>
    <source>
        <strain evidence="15">PF1309</strain>
    </source>
</reference>
<dbReference type="InterPro" id="IPR036936">
    <property type="entry name" value="CRIB_dom_sf"/>
</dbReference>
<feature type="compositionally biased region" description="Polar residues" evidence="12">
    <location>
        <begin position="396"/>
        <end position="410"/>
    </location>
</feature>
<dbReference type="Gene3D" id="3.30.200.20">
    <property type="entry name" value="Phosphorylase Kinase, domain 1"/>
    <property type="match status" value="1"/>
</dbReference>
<evidence type="ECO:0000256" key="5">
    <source>
        <dbReference type="ARBA" id="ARBA00022723"/>
    </source>
</evidence>
<accession>A0A2A2JRL7</accession>
<dbReference type="CDD" id="cd06614">
    <property type="entry name" value="STKc_PAK"/>
    <property type="match status" value="1"/>
</dbReference>
<dbReference type="PANTHER" id="PTHR45832:SF22">
    <property type="entry name" value="SERINE_THREONINE-PROTEIN KINASE SAMKA-RELATED"/>
    <property type="match status" value="1"/>
</dbReference>
<gene>
    <name evidence="15" type="ORF">WR25_25370</name>
</gene>
<evidence type="ECO:0000256" key="11">
    <source>
        <dbReference type="PROSITE-ProRule" id="PRU10141"/>
    </source>
</evidence>
<evidence type="ECO:0000256" key="4">
    <source>
        <dbReference type="ARBA" id="ARBA00022679"/>
    </source>
</evidence>
<dbReference type="GO" id="GO:0106310">
    <property type="term" value="F:protein serine kinase activity"/>
    <property type="evidence" value="ECO:0007669"/>
    <property type="project" value="RHEA"/>
</dbReference>
<comment type="caution">
    <text evidence="15">The sequence shown here is derived from an EMBL/GenBank/DDBJ whole genome shotgun (WGS) entry which is preliminary data.</text>
</comment>
<dbReference type="Pfam" id="PF00786">
    <property type="entry name" value="PBD"/>
    <property type="match status" value="1"/>
</dbReference>
<feature type="compositionally biased region" description="Low complexity" evidence="12">
    <location>
        <begin position="328"/>
        <end position="358"/>
    </location>
</feature>
<keyword evidence="5" id="KW-0479">Metal-binding</keyword>
<feature type="compositionally biased region" description="Basic and acidic residues" evidence="12">
    <location>
        <begin position="27"/>
        <end position="45"/>
    </location>
</feature>
<protein>
    <recommendedName>
        <fullName evidence="3">non-specific serine/threonine protein kinase</fullName>
        <ecNumber evidence="3">2.7.11.1</ecNumber>
    </recommendedName>
</protein>
<comment type="catalytic activity">
    <reaction evidence="10">
        <text>L-seryl-[protein] + ATP = O-phospho-L-seryl-[protein] + ADP + H(+)</text>
        <dbReference type="Rhea" id="RHEA:17989"/>
        <dbReference type="Rhea" id="RHEA-COMP:9863"/>
        <dbReference type="Rhea" id="RHEA-COMP:11604"/>
        <dbReference type="ChEBI" id="CHEBI:15378"/>
        <dbReference type="ChEBI" id="CHEBI:29999"/>
        <dbReference type="ChEBI" id="CHEBI:30616"/>
        <dbReference type="ChEBI" id="CHEBI:83421"/>
        <dbReference type="ChEBI" id="CHEBI:456216"/>
        <dbReference type="EC" id="2.7.11.1"/>
    </reaction>
</comment>
<sequence length="726" mass="79267">MSTVSSGGKGGKVRIRGLIGRIFSPNSEKDDENKNSSDQPRKTSDIEISTPYNTVHRVHVGYDGKKFSGLPQSWMEILLRDISEADQKKNPTAVVTALKFYARKLKEQQSDKFMTPTSVYNQSYEDDIDVQLSGQVTEHFRQLGCKDSVLAHSGSSSAGSSVSGASTVVDAHPADPINLSRRTMVPSPAPQGIPRSGSSNSAIPMIDRDTLVMDDTAMTSTSSSATSSAIFPPPPPIYPRNAKREPPPPPQRIKNSTATNGHVPAPAVPTLVTPEDEDPKLMEQESKREDPDATILAPPSNESSPATPKQPQSRIPPQVPPKPKHLKSTSSFASSGSAPFSATNSLGNSLSNGSIASNTSSDAEPHSLSNKENSTLNRVADAATNTSGGRKDANGQKAQQAGHSQGTNHLLQPEAVRVRQQTEKDRKLTDAEVLDELRRIVNQGNPLTKYEVKKQVGVGASGTVFVANKTGSSEVVAVKRMAFKSQPKKEMLLTEIKVMQQFKHPNLVNYIESFLVDTDDLWVVMDYLDGGNLTDVVVKTELDEGQIAAVLNECLKALNFLHNHSIVHRDIKSDNVLLGMNGEVKLTDMGFCAQIQPGSKRDTVVGTPYWMAPEILHKKKYNYKVDIWSLGIMALEMIDGEPPYLHETPLKAIYLIAQNGKPEIKKRDELSPDFVDFLDRCLVVNPDERADSDELLRHPFICRAKPLSSLVPYVKAVCELKAKEGK</sequence>
<dbReference type="InterPro" id="IPR051931">
    <property type="entry name" value="PAK3-like"/>
</dbReference>
<feature type="domain" description="CRIB" evidence="14">
    <location>
        <begin position="48"/>
        <end position="61"/>
    </location>
</feature>
<evidence type="ECO:0000259" key="14">
    <source>
        <dbReference type="PROSITE" id="PS50108"/>
    </source>
</evidence>
<dbReference type="GO" id="GO:0005524">
    <property type="term" value="F:ATP binding"/>
    <property type="evidence" value="ECO:0007669"/>
    <property type="project" value="UniProtKB-UniRule"/>
</dbReference>
<dbReference type="InterPro" id="IPR008271">
    <property type="entry name" value="Ser/Thr_kinase_AS"/>
</dbReference>
<dbReference type="FunFam" id="3.30.200.20:FF:000705">
    <property type="entry name" value="Non-specific serine/threonine protein kinase"/>
    <property type="match status" value="1"/>
</dbReference>
<dbReference type="PANTHER" id="PTHR45832">
    <property type="entry name" value="SERINE/THREONINE-PROTEIN KINASE SAMKA-RELATED-RELATED"/>
    <property type="match status" value="1"/>
</dbReference>
<dbReference type="SMART" id="SM00220">
    <property type="entry name" value="S_TKc"/>
    <property type="match status" value="1"/>
</dbReference>
<dbReference type="OrthoDB" id="1022360at2759"/>
<evidence type="ECO:0000256" key="9">
    <source>
        <dbReference type="ARBA" id="ARBA00047899"/>
    </source>
</evidence>
<comment type="similarity">
    <text evidence="2">Belongs to the protein kinase superfamily. STE Ser/Thr protein kinase family. STE20 subfamily.</text>
</comment>
<dbReference type="GO" id="GO:0004674">
    <property type="term" value="F:protein serine/threonine kinase activity"/>
    <property type="evidence" value="ECO:0007669"/>
    <property type="project" value="UniProtKB-EC"/>
</dbReference>
<name>A0A2A2JRL7_9BILA</name>
<evidence type="ECO:0000256" key="2">
    <source>
        <dbReference type="ARBA" id="ARBA00008874"/>
    </source>
</evidence>
<dbReference type="Gene3D" id="3.90.810.10">
    <property type="entry name" value="CRIB domain"/>
    <property type="match status" value="1"/>
</dbReference>
<dbReference type="InterPro" id="IPR000719">
    <property type="entry name" value="Prot_kinase_dom"/>
</dbReference>
<feature type="compositionally biased region" description="Low complexity" evidence="12">
    <location>
        <begin position="218"/>
        <end position="229"/>
    </location>
</feature>
<evidence type="ECO:0000256" key="12">
    <source>
        <dbReference type="SAM" id="MobiDB-lite"/>
    </source>
</evidence>
<feature type="compositionally biased region" description="Low complexity" evidence="12">
    <location>
        <begin position="263"/>
        <end position="273"/>
    </location>
</feature>
<dbReference type="InterPro" id="IPR011009">
    <property type="entry name" value="Kinase-like_dom_sf"/>
</dbReference>
<dbReference type="PROSITE" id="PS00108">
    <property type="entry name" value="PROTEIN_KINASE_ST"/>
    <property type="match status" value="1"/>
</dbReference>
<feature type="compositionally biased region" description="Polar residues" evidence="12">
    <location>
        <begin position="300"/>
        <end position="315"/>
    </location>
</feature>
<dbReference type="SMART" id="SM00285">
    <property type="entry name" value="PBD"/>
    <property type="match status" value="1"/>
</dbReference>
<evidence type="ECO:0000256" key="1">
    <source>
        <dbReference type="ARBA" id="ARBA00001946"/>
    </source>
</evidence>
<comment type="cofactor">
    <cofactor evidence="1">
        <name>Mg(2+)</name>
        <dbReference type="ChEBI" id="CHEBI:18420"/>
    </cofactor>
</comment>